<dbReference type="SUPFAM" id="SSF53254">
    <property type="entry name" value="Phosphoglycerate mutase-like"/>
    <property type="match status" value="1"/>
</dbReference>
<dbReference type="InterPro" id="IPR013078">
    <property type="entry name" value="His_Pase_superF_clade-1"/>
</dbReference>
<reference evidence="2" key="1">
    <citation type="submission" date="2020-04" db="EMBL/GenBank/DDBJ databases">
        <authorList>
            <person name="Kittiwongwattana C."/>
        </authorList>
    </citation>
    <scope>NUCLEOTIDE SEQUENCE [LARGE SCALE GENOMIC DNA]</scope>
    <source>
        <strain evidence="2">1303</strain>
    </source>
</reference>
<dbReference type="Pfam" id="PF00300">
    <property type="entry name" value="His_Phos_1"/>
    <property type="match status" value="1"/>
</dbReference>
<reference evidence="1 2" key="2">
    <citation type="submission" date="2020-09" db="EMBL/GenBank/DDBJ databases">
        <authorList>
            <person name="Kittiwongwattana C."/>
        </authorList>
    </citation>
    <scope>NUCLEOTIDE SEQUENCE [LARGE SCALE GENOMIC DNA]</scope>
    <source>
        <strain evidence="1 2">1303</strain>
    </source>
</reference>
<evidence type="ECO:0000313" key="1">
    <source>
        <dbReference type="EMBL" id="QJB37509.1"/>
    </source>
</evidence>
<evidence type="ECO:0000313" key="2">
    <source>
        <dbReference type="Proteomes" id="UP000503144"/>
    </source>
</evidence>
<dbReference type="EMBL" id="CP051204">
    <property type="protein sequence ID" value="QJB37509.1"/>
    <property type="molecule type" value="Genomic_DNA"/>
</dbReference>
<accession>A0ABX6LBM4</accession>
<dbReference type="Proteomes" id="UP000503144">
    <property type="component" value="Chromosome"/>
</dbReference>
<keyword evidence="2" id="KW-1185">Reference proteome</keyword>
<protein>
    <submittedName>
        <fullName evidence="1">Histidine phosphatase family protein</fullName>
    </submittedName>
</protein>
<proteinExistence type="predicted"/>
<dbReference type="InterPro" id="IPR029033">
    <property type="entry name" value="His_PPase_superfam"/>
</dbReference>
<name>A0ABX6LBM4_9BACT</name>
<dbReference type="RefSeq" id="WP_168860195.1">
    <property type="nucleotide sequence ID" value="NZ_CP051204.2"/>
</dbReference>
<sequence>MTTVIFVNAAEEEATPSAGLSEEGQDQTRLFTKVLRHIDVTAIYILYMNKAMQTAAPLSELRQLHPVYTG</sequence>
<dbReference type="Gene3D" id="3.40.50.1240">
    <property type="entry name" value="Phosphoglycerate mutase-like"/>
    <property type="match status" value="1"/>
</dbReference>
<organism evidence="1 2">
    <name type="scientific">Chitinophaga oryzae</name>
    <dbReference type="NCBI Taxonomy" id="2725414"/>
    <lineage>
        <taxon>Bacteria</taxon>
        <taxon>Pseudomonadati</taxon>
        <taxon>Bacteroidota</taxon>
        <taxon>Chitinophagia</taxon>
        <taxon>Chitinophagales</taxon>
        <taxon>Chitinophagaceae</taxon>
        <taxon>Chitinophaga</taxon>
    </lineage>
</organism>
<gene>
    <name evidence="1" type="ORF">HF324_06465</name>
</gene>